<feature type="active site" description="Proton donor" evidence="8 9">
    <location>
        <position position="97"/>
    </location>
</feature>
<evidence type="ECO:0000256" key="9">
    <source>
        <dbReference type="PIRSR" id="PIRSR001399-1"/>
    </source>
</evidence>
<keyword evidence="8" id="KW-0028">Amino-acid biosynthesis</keyword>
<dbReference type="PANTHER" id="PTHR21272:SF3">
    <property type="entry name" value="CATABOLIC 3-DEHYDROQUINASE"/>
    <property type="match status" value="1"/>
</dbReference>
<dbReference type="Proteomes" id="UP000435357">
    <property type="component" value="Unassembled WGS sequence"/>
</dbReference>
<dbReference type="GO" id="GO:0009073">
    <property type="term" value="P:aromatic amino acid family biosynthetic process"/>
    <property type="evidence" value="ECO:0007669"/>
    <property type="project" value="UniProtKB-KW"/>
</dbReference>
<organism evidence="12 13">
    <name type="scientific">Salibacter halophilus</name>
    <dbReference type="NCBI Taxonomy" id="1803916"/>
    <lineage>
        <taxon>Bacteria</taxon>
        <taxon>Pseudomonadati</taxon>
        <taxon>Bacteroidota</taxon>
        <taxon>Flavobacteriia</taxon>
        <taxon>Flavobacteriales</taxon>
        <taxon>Salibacteraceae</taxon>
        <taxon>Salibacter</taxon>
    </lineage>
</organism>
<dbReference type="NCBIfam" id="NF003807">
    <property type="entry name" value="PRK05395.1-4"/>
    <property type="match status" value="1"/>
</dbReference>
<comment type="similarity">
    <text evidence="4 8">Belongs to the type-II 3-dehydroquinase family.</text>
</comment>
<dbReference type="EC" id="4.2.1.10" evidence="6 8"/>
<dbReference type="NCBIfam" id="NF003805">
    <property type="entry name" value="PRK05395.1-2"/>
    <property type="match status" value="1"/>
</dbReference>
<dbReference type="PANTHER" id="PTHR21272">
    <property type="entry name" value="CATABOLIC 3-DEHYDROQUINASE"/>
    <property type="match status" value="1"/>
</dbReference>
<evidence type="ECO:0000256" key="5">
    <source>
        <dbReference type="ARBA" id="ARBA00011193"/>
    </source>
</evidence>
<comment type="caution">
    <text evidence="12">The sequence shown here is derived from an EMBL/GenBank/DDBJ whole genome shotgun (WGS) entry which is preliminary data.</text>
</comment>
<comment type="catalytic activity">
    <reaction evidence="1 8">
        <text>3-dehydroquinate = 3-dehydroshikimate + H2O</text>
        <dbReference type="Rhea" id="RHEA:21096"/>
        <dbReference type="ChEBI" id="CHEBI:15377"/>
        <dbReference type="ChEBI" id="CHEBI:16630"/>
        <dbReference type="ChEBI" id="CHEBI:32364"/>
        <dbReference type="EC" id="4.2.1.10"/>
    </reaction>
</comment>
<feature type="binding site" evidence="8 10">
    <location>
        <position position="84"/>
    </location>
    <ligand>
        <name>substrate</name>
    </ligand>
</feature>
<comment type="pathway">
    <text evidence="3 8">Metabolic intermediate biosynthesis; chorismate biosynthesis; chorismate from D-erythrose 4-phosphate and phosphoenolpyruvate: step 3/7.</text>
</comment>
<comment type="function">
    <text evidence="2 8">Catalyzes a trans-dehydration via an enolate intermediate.</text>
</comment>
<comment type="subunit">
    <text evidence="5 8">Homododecamer.</text>
</comment>
<dbReference type="CDD" id="cd00466">
    <property type="entry name" value="DHQase_II"/>
    <property type="match status" value="1"/>
</dbReference>
<evidence type="ECO:0000256" key="1">
    <source>
        <dbReference type="ARBA" id="ARBA00001864"/>
    </source>
</evidence>
<feature type="binding site" evidence="8 10">
    <location>
        <position position="108"/>
    </location>
    <ligand>
        <name>substrate</name>
    </ligand>
</feature>
<dbReference type="InterPro" id="IPR036441">
    <property type="entry name" value="DHquinase_II_sf"/>
</dbReference>
<dbReference type="InterPro" id="IPR018509">
    <property type="entry name" value="DHquinase_II_CS"/>
</dbReference>
<dbReference type="Pfam" id="PF01220">
    <property type="entry name" value="DHquinase_II"/>
    <property type="match status" value="1"/>
</dbReference>
<dbReference type="GO" id="GO:0009423">
    <property type="term" value="P:chorismate biosynthetic process"/>
    <property type="evidence" value="ECO:0007669"/>
    <property type="project" value="UniProtKB-UniRule"/>
</dbReference>
<feature type="binding site" evidence="8 10">
    <location>
        <begin position="98"/>
        <end position="99"/>
    </location>
    <ligand>
        <name>substrate</name>
    </ligand>
</feature>
<dbReference type="PIRSF" id="PIRSF001399">
    <property type="entry name" value="DHquinase_II"/>
    <property type="match status" value="1"/>
</dbReference>
<accession>A0A6N6M9B7</accession>
<gene>
    <name evidence="8" type="primary">aroQ</name>
    <name evidence="12" type="ORF">F3059_05210</name>
</gene>
<dbReference type="SUPFAM" id="SSF52304">
    <property type="entry name" value="Type II 3-dehydroquinate dehydratase"/>
    <property type="match status" value="1"/>
</dbReference>
<name>A0A6N6M9B7_9FLAO</name>
<keyword evidence="13" id="KW-1185">Reference proteome</keyword>
<dbReference type="Gene3D" id="3.40.50.9100">
    <property type="entry name" value="Dehydroquinase, class II"/>
    <property type="match status" value="1"/>
</dbReference>
<evidence type="ECO:0000256" key="11">
    <source>
        <dbReference type="PIRSR" id="PIRSR001399-3"/>
    </source>
</evidence>
<evidence type="ECO:0000313" key="12">
    <source>
        <dbReference type="EMBL" id="KAB1064756.1"/>
    </source>
</evidence>
<evidence type="ECO:0000256" key="8">
    <source>
        <dbReference type="HAMAP-Rule" id="MF_00169"/>
    </source>
</evidence>
<dbReference type="EMBL" id="WACR01000004">
    <property type="protein sequence ID" value="KAB1064756.1"/>
    <property type="molecule type" value="Genomic_DNA"/>
</dbReference>
<sequence length="140" mass="15770">MKLLILNGPNLNLLGTREPHIYGNRAFEKYFKLLNAEFPNIELEYFQSNQEGELIDKMHEERDKVDGVVFNPGAYAHTSIALSDCIAAIDTPVVEVHISNVFDREGYRQNLLLAKNCKGFISGFGLDCYRLAVASFENGI</sequence>
<feature type="binding site" evidence="8 10">
    <location>
        <position position="71"/>
    </location>
    <ligand>
        <name>substrate</name>
    </ligand>
</feature>
<evidence type="ECO:0000256" key="4">
    <source>
        <dbReference type="ARBA" id="ARBA00011037"/>
    </source>
</evidence>
<protein>
    <recommendedName>
        <fullName evidence="6 8">3-dehydroquinate dehydratase</fullName>
        <shortName evidence="8">3-dehydroquinase</shortName>
        <ecNumber evidence="6 8">4.2.1.10</ecNumber>
    </recommendedName>
    <alternativeName>
        <fullName evidence="8">Type II DHQase</fullName>
    </alternativeName>
</protein>
<dbReference type="GO" id="GO:0008652">
    <property type="term" value="P:amino acid biosynthetic process"/>
    <property type="evidence" value="ECO:0007669"/>
    <property type="project" value="UniProtKB-KW"/>
</dbReference>
<keyword evidence="8" id="KW-0057">Aromatic amino acid biosynthesis</keyword>
<feature type="binding site" evidence="8 10">
    <location>
        <position position="77"/>
    </location>
    <ligand>
        <name>substrate</name>
    </ligand>
</feature>
<proteinExistence type="inferred from homology"/>
<keyword evidence="7 8" id="KW-0456">Lyase</keyword>
<evidence type="ECO:0000256" key="3">
    <source>
        <dbReference type="ARBA" id="ARBA00004902"/>
    </source>
</evidence>
<dbReference type="HAMAP" id="MF_00169">
    <property type="entry name" value="AroQ"/>
    <property type="match status" value="1"/>
</dbReference>
<evidence type="ECO:0000256" key="7">
    <source>
        <dbReference type="ARBA" id="ARBA00023239"/>
    </source>
</evidence>
<evidence type="ECO:0000256" key="10">
    <source>
        <dbReference type="PIRSR" id="PIRSR001399-2"/>
    </source>
</evidence>
<dbReference type="AlphaFoldDB" id="A0A6N6M9B7"/>
<dbReference type="GO" id="GO:0019631">
    <property type="term" value="P:quinate catabolic process"/>
    <property type="evidence" value="ECO:0007669"/>
    <property type="project" value="TreeGrafter"/>
</dbReference>
<dbReference type="RefSeq" id="WP_151167075.1">
    <property type="nucleotide sequence ID" value="NZ_WACR01000004.1"/>
</dbReference>
<dbReference type="InterPro" id="IPR001874">
    <property type="entry name" value="DHquinase_II"/>
</dbReference>
<reference evidence="12 13" key="1">
    <citation type="submission" date="2019-09" db="EMBL/GenBank/DDBJ databases">
        <title>Genomes of Cryomorphaceae.</title>
        <authorList>
            <person name="Bowman J.P."/>
        </authorList>
    </citation>
    <scope>NUCLEOTIDE SEQUENCE [LARGE SCALE GENOMIC DNA]</scope>
    <source>
        <strain evidence="12 13">KCTC 52047</strain>
    </source>
</reference>
<evidence type="ECO:0000256" key="6">
    <source>
        <dbReference type="ARBA" id="ARBA00012060"/>
    </source>
</evidence>
<dbReference type="OrthoDB" id="9790793at2"/>
<evidence type="ECO:0000313" key="13">
    <source>
        <dbReference type="Proteomes" id="UP000435357"/>
    </source>
</evidence>
<feature type="active site" description="Proton acceptor" evidence="8 9">
    <location>
        <position position="22"/>
    </location>
</feature>
<dbReference type="PROSITE" id="PS01029">
    <property type="entry name" value="DEHYDROQUINASE_II"/>
    <property type="match status" value="1"/>
</dbReference>
<evidence type="ECO:0000256" key="2">
    <source>
        <dbReference type="ARBA" id="ARBA00003924"/>
    </source>
</evidence>
<feature type="site" description="Transition state stabilizer" evidence="8 11">
    <location>
        <position position="17"/>
    </location>
</feature>
<dbReference type="UniPathway" id="UPA00053">
    <property type="reaction ID" value="UER00086"/>
</dbReference>
<dbReference type="GO" id="GO:0003855">
    <property type="term" value="F:3-dehydroquinate dehydratase activity"/>
    <property type="evidence" value="ECO:0007669"/>
    <property type="project" value="UniProtKB-UniRule"/>
</dbReference>